<dbReference type="KEGG" id="csl:COCSUDRAFT_56509"/>
<comment type="subcellular location">
    <subcellularLocation>
        <location evidence="1">Membrane</location>
        <topology evidence="1">Single-pass type II membrane protein</topology>
    </subcellularLocation>
</comment>
<dbReference type="AlphaFoldDB" id="I0YUK8"/>
<name>I0YUK8_COCSC</name>
<evidence type="ECO:0000256" key="1">
    <source>
        <dbReference type="ARBA" id="ARBA00004606"/>
    </source>
</evidence>
<dbReference type="Proteomes" id="UP000007264">
    <property type="component" value="Unassembled WGS sequence"/>
</dbReference>
<evidence type="ECO:0000256" key="2">
    <source>
        <dbReference type="ARBA" id="ARBA00022676"/>
    </source>
</evidence>
<evidence type="ECO:0000313" key="6">
    <source>
        <dbReference type="EMBL" id="EIE22077.1"/>
    </source>
</evidence>
<gene>
    <name evidence="6" type="ORF">COCSUDRAFT_56509</name>
</gene>
<dbReference type="InterPro" id="IPR044174">
    <property type="entry name" value="BC10-like"/>
</dbReference>
<dbReference type="GO" id="GO:0016020">
    <property type="term" value="C:membrane"/>
    <property type="evidence" value="ECO:0007669"/>
    <property type="project" value="UniProtKB-SubCell"/>
</dbReference>
<accession>I0YUK8</accession>
<dbReference type="PANTHER" id="PTHR31042:SF8">
    <property type="entry name" value="CORE-2_I-BRANCHING BETA-1,6-N-ACETYLGLUCOSAMINYLTRANSFERASE FAMILY PROTEIN"/>
    <property type="match status" value="1"/>
</dbReference>
<dbReference type="Pfam" id="PF02485">
    <property type="entry name" value="Branch"/>
    <property type="match status" value="1"/>
</dbReference>
<dbReference type="PANTHER" id="PTHR31042">
    <property type="entry name" value="CORE-2/I-BRANCHING BETA-1,6-N-ACETYLGLUCOSAMINYLTRANSFERASE FAMILY PROTEIN-RELATED"/>
    <property type="match status" value="1"/>
</dbReference>
<proteinExistence type="predicted"/>
<keyword evidence="4" id="KW-0472">Membrane</keyword>
<reference evidence="6 7" key="1">
    <citation type="journal article" date="2012" name="Genome Biol.">
        <title>The genome of the polar eukaryotic microalga coccomyxa subellipsoidea reveals traits of cold adaptation.</title>
        <authorList>
            <person name="Blanc G."/>
            <person name="Agarkova I."/>
            <person name="Grimwood J."/>
            <person name="Kuo A."/>
            <person name="Brueggeman A."/>
            <person name="Dunigan D."/>
            <person name="Gurnon J."/>
            <person name="Ladunga I."/>
            <person name="Lindquist E."/>
            <person name="Lucas S."/>
            <person name="Pangilinan J."/>
            <person name="Proschold T."/>
            <person name="Salamov A."/>
            <person name="Schmutz J."/>
            <person name="Weeks D."/>
            <person name="Yamada T."/>
            <person name="Claverie J.M."/>
            <person name="Grigoriev I."/>
            <person name="Van Etten J."/>
            <person name="Lomsadze A."/>
            <person name="Borodovsky M."/>
        </authorList>
    </citation>
    <scope>NUCLEOTIDE SEQUENCE [LARGE SCALE GENOMIC DNA]</scope>
    <source>
        <strain evidence="6 7">C-169</strain>
    </source>
</reference>
<dbReference type="OrthoDB" id="191334at2759"/>
<dbReference type="EMBL" id="AGSI01000011">
    <property type="protein sequence ID" value="EIE22077.1"/>
    <property type="molecule type" value="Genomic_DNA"/>
</dbReference>
<dbReference type="InterPro" id="IPR003406">
    <property type="entry name" value="Glyco_trans_14"/>
</dbReference>
<sequence length="365" mass="41577">MLLNVESRNTEVALLFLVRGEMYHEDVWTEWIGSLADLVPPSILCDDALNKCYRTLPQYSIPPKSVYDRQTYYSIFVHTKPDFPGYSSGSIFDARIVDERVETAWGSHSLLTATRVLMRAALADLFNQRFQMVCEATIPVRAPLFTHDQLLAHNMSRIGSPHMVWGDAEKSAERWPLAMHEEFPALKLHNTFHSQWVTLIRAHVHIVVDDTFLEDLYQRHCFIGAERHRSTCVSDEQYIGTLLNWKLGDRAPYEYSDDLAMARVAAGGGVPPEHIDTELIVQIRGAAEEIHRVPSFKNLHGQPRIQHSDFELGKESLECARNPQLQDPPPYGGIPQYPHCPFFARKFMAATAPAVKKLLQDLFIV</sequence>
<dbReference type="RefSeq" id="XP_005646621.1">
    <property type="nucleotide sequence ID" value="XM_005646564.1"/>
</dbReference>
<organism evidence="6 7">
    <name type="scientific">Coccomyxa subellipsoidea (strain C-169)</name>
    <name type="common">Green microalga</name>
    <dbReference type="NCBI Taxonomy" id="574566"/>
    <lineage>
        <taxon>Eukaryota</taxon>
        <taxon>Viridiplantae</taxon>
        <taxon>Chlorophyta</taxon>
        <taxon>core chlorophytes</taxon>
        <taxon>Trebouxiophyceae</taxon>
        <taxon>Trebouxiophyceae incertae sedis</taxon>
        <taxon>Coccomyxaceae</taxon>
        <taxon>Coccomyxa</taxon>
        <taxon>Coccomyxa subellipsoidea</taxon>
    </lineage>
</organism>
<evidence type="ECO:0000313" key="7">
    <source>
        <dbReference type="Proteomes" id="UP000007264"/>
    </source>
</evidence>
<evidence type="ECO:0000256" key="4">
    <source>
        <dbReference type="ARBA" id="ARBA00023136"/>
    </source>
</evidence>
<dbReference type="GO" id="GO:0016757">
    <property type="term" value="F:glycosyltransferase activity"/>
    <property type="evidence" value="ECO:0007669"/>
    <property type="project" value="UniProtKB-KW"/>
</dbReference>
<comment type="caution">
    <text evidence="6">The sequence shown here is derived from an EMBL/GenBank/DDBJ whole genome shotgun (WGS) entry which is preliminary data.</text>
</comment>
<keyword evidence="7" id="KW-1185">Reference proteome</keyword>
<protein>
    <submittedName>
        <fullName evidence="6">Uncharacterized protein</fullName>
    </submittedName>
</protein>
<keyword evidence="5" id="KW-0325">Glycoprotein</keyword>
<dbReference type="GeneID" id="17040062"/>
<evidence type="ECO:0000256" key="3">
    <source>
        <dbReference type="ARBA" id="ARBA00022679"/>
    </source>
</evidence>
<evidence type="ECO:0000256" key="5">
    <source>
        <dbReference type="ARBA" id="ARBA00023180"/>
    </source>
</evidence>
<keyword evidence="2" id="KW-0328">Glycosyltransferase</keyword>
<keyword evidence="3" id="KW-0808">Transferase</keyword>